<keyword evidence="4" id="KW-0472">Membrane</keyword>
<evidence type="ECO:0000256" key="1">
    <source>
        <dbReference type="ARBA" id="ARBA00004308"/>
    </source>
</evidence>
<dbReference type="SUPFAM" id="SSF49447">
    <property type="entry name" value="Second domain of Mu2 adaptin subunit (ap50) of ap2 adaptor"/>
    <property type="match status" value="1"/>
</dbReference>
<reference evidence="7" key="1">
    <citation type="journal article" date="2020" name="Stud. Mycol.">
        <title>101 Dothideomycetes genomes: a test case for predicting lifestyles and emergence of pathogens.</title>
        <authorList>
            <person name="Haridas S."/>
            <person name="Albert R."/>
            <person name="Binder M."/>
            <person name="Bloem J."/>
            <person name="Labutti K."/>
            <person name="Salamov A."/>
            <person name="Andreopoulos B."/>
            <person name="Baker S."/>
            <person name="Barry K."/>
            <person name="Bills G."/>
            <person name="Bluhm B."/>
            <person name="Cannon C."/>
            <person name="Castanera R."/>
            <person name="Culley D."/>
            <person name="Daum C."/>
            <person name="Ezra D."/>
            <person name="Gonzalez J."/>
            <person name="Henrissat B."/>
            <person name="Kuo A."/>
            <person name="Liang C."/>
            <person name="Lipzen A."/>
            <person name="Lutzoni F."/>
            <person name="Magnuson J."/>
            <person name="Mondo S."/>
            <person name="Nolan M."/>
            <person name="Ohm R."/>
            <person name="Pangilinan J."/>
            <person name="Park H.-J."/>
            <person name="Ramirez L."/>
            <person name="Alfaro M."/>
            <person name="Sun H."/>
            <person name="Tritt A."/>
            <person name="Yoshinaga Y."/>
            <person name="Zwiers L.-H."/>
            <person name="Turgeon B."/>
            <person name="Goodwin S."/>
            <person name="Spatafora J."/>
            <person name="Crous P."/>
            <person name="Grigoriev I."/>
        </authorList>
    </citation>
    <scope>NUCLEOTIDE SEQUENCE</scope>
    <source>
        <strain evidence="7">CBS 121167</strain>
    </source>
</reference>
<feature type="domain" description="MHD" evidence="6">
    <location>
        <begin position="199"/>
        <end position="535"/>
    </location>
</feature>
<dbReference type="Proteomes" id="UP000799438">
    <property type="component" value="Unassembled WGS sequence"/>
</dbReference>
<dbReference type="InterPro" id="IPR028565">
    <property type="entry name" value="MHD"/>
</dbReference>
<keyword evidence="2" id="KW-0813">Transport</keyword>
<keyword evidence="8" id="KW-1185">Reference proteome</keyword>
<sequence length="604" mass="62634">MSAVEALYIFDEHNNLILEHVYCARPPAAPVLLPLYLAHPAPRPSLMYLPSTNPPTLVHNMIQDRLLFLAPSSADTEPLLVLEFLHRVADAIEDFLGSPLLAAKIETSYDVVAQLLGEMCDAGLVATTEPNALRDVVDAPSFMKNLLGGVGLPSSSPSLSPTNTPFSLQRPALKPSLTPPGSSPSSAIPWRRANVRHTSNEMYVDVVETLNVTLTPSGRPLVALANGSIAFTSKVSGVPDLILRLDAPGGIANIVSLPVFHPCVRLARWRDRPGELSFIPPDGRFVLLGYEVDLLGDDYLLRPENLKPGHGSGSSQGAKLNLPATVEVKTSLGPTGADFEVRLALSSRFRSGGAAAAASSTSASSAAAASLSSISSAAGTGRPGGPGRSPSGFGAHAGSSAAPQLSDVVVRVPLPAAVRNVGDLRASRGEVTYAPGEAALEWRVGAKDAAALMQLGMGAVATLRGSVVGGSGGEEDDEDDEGGGVLGEGLGNRYEYDDDGDGAGSGYQSAAGLGSGAPPLSSKTNSGGDAELEARLERRKRANRLLMPASAALSFQVKGWLASGVRVESLNVDTKMSRGLGAGVTPYKGVKYLTGSREGVEVRC</sequence>
<dbReference type="AlphaFoldDB" id="A0A6A6AZ33"/>
<comment type="subcellular location">
    <subcellularLocation>
        <location evidence="1">Endomembrane system</location>
    </subcellularLocation>
</comment>
<feature type="region of interest" description="Disordered" evidence="5">
    <location>
        <begin position="153"/>
        <end position="187"/>
    </location>
</feature>
<dbReference type="PANTHER" id="PTHR10529">
    <property type="entry name" value="AP COMPLEX SUBUNIT MU"/>
    <property type="match status" value="1"/>
</dbReference>
<evidence type="ECO:0000256" key="2">
    <source>
        <dbReference type="ARBA" id="ARBA00022448"/>
    </source>
</evidence>
<feature type="region of interest" description="Disordered" evidence="5">
    <location>
        <begin position="468"/>
        <end position="531"/>
    </location>
</feature>
<dbReference type="Gene3D" id="2.60.40.1170">
    <property type="entry name" value="Mu homology domain, subdomain B"/>
    <property type="match status" value="2"/>
</dbReference>
<dbReference type="PROSITE" id="PS51072">
    <property type="entry name" value="MHD"/>
    <property type="match status" value="1"/>
</dbReference>
<dbReference type="PROSITE" id="PS00991">
    <property type="entry name" value="CLAT_ADAPTOR_M_2"/>
    <property type="match status" value="1"/>
</dbReference>
<evidence type="ECO:0000256" key="4">
    <source>
        <dbReference type="ARBA" id="ARBA00023136"/>
    </source>
</evidence>
<keyword evidence="3" id="KW-0653">Protein transport</keyword>
<gene>
    <name evidence="7" type="ORF">K452DRAFT_257930</name>
</gene>
<dbReference type="RefSeq" id="XP_033392920.1">
    <property type="nucleotide sequence ID" value="XM_033538450.1"/>
</dbReference>
<dbReference type="InterPro" id="IPR011012">
    <property type="entry name" value="Longin-like_dom_sf"/>
</dbReference>
<accession>A0A6A6AZ33</accession>
<dbReference type="InterPro" id="IPR050431">
    <property type="entry name" value="Adaptor_comp_med_subunit"/>
</dbReference>
<feature type="compositionally biased region" description="Acidic residues" evidence="5">
    <location>
        <begin position="473"/>
        <end position="482"/>
    </location>
</feature>
<protein>
    <recommendedName>
        <fullName evidence="6">MHD domain-containing protein</fullName>
    </recommendedName>
</protein>
<dbReference type="InterPro" id="IPR036168">
    <property type="entry name" value="AP2_Mu_C_sf"/>
</dbReference>
<dbReference type="SUPFAM" id="SSF64356">
    <property type="entry name" value="SNARE-like"/>
    <property type="match status" value="1"/>
</dbReference>
<dbReference type="GO" id="GO:0012505">
    <property type="term" value="C:endomembrane system"/>
    <property type="evidence" value="ECO:0007669"/>
    <property type="project" value="UniProtKB-SubCell"/>
</dbReference>
<dbReference type="EMBL" id="ML995505">
    <property type="protein sequence ID" value="KAF2137202.1"/>
    <property type="molecule type" value="Genomic_DNA"/>
</dbReference>
<name>A0A6A6AZ33_9PEZI</name>
<dbReference type="OrthoDB" id="870at2759"/>
<dbReference type="Pfam" id="PF00928">
    <property type="entry name" value="Adap_comp_sub"/>
    <property type="match status" value="1"/>
</dbReference>
<dbReference type="GO" id="GO:0016192">
    <property type="term" value="P:vesicle-mediated transport"/>
    <property type="evidence" value="ECO:0007669"/>
    <property type="project" value="InterPro"/>
</dbReference>
<feature type="compositionally biased region" description="Low complexity" evidence="5">
    <location>
        <begin position="388"/>
        <end position="400"/>
    </location>
</feature>
<organism evidence="7 8">
    <name type="scientific">Aplosporella prunicola CBS 121167</name>
    <dbReference type="NCBI Taxonomy" id="1176127"/>
    <lineage>
        <taxon>Eukaryota</taxon>
        <taxon>Fungi</taxon>
        <taxon>Dikarya</taxon>
        <taxon>Ascomycota</taxon>
        <taxon>Pezizomycotina</taxon>
        <taxon>Dothideomycetes</taxon>
        <taxon>Dothideomycetes incertae sedis</taxon>
        <taxon>Botryosphaeriales</taxon>
        <taxon>Aplosporellaceae</taxon>
        <taxon>Aplosporella</taxon>
    </lineage>
</organism>
<proteinExistence type="predicted"/>
<dbReference type="CDD" id="cd14837">
    <property type="entry name" value="AP3_Mu_N"/>
    <property type="match status" value="1"/>
</dbReference>
<evidence type="ECO:0000259" key="6">
    <source>
        <dbReference type="PROSITE" id="PS51072"/>
    </source>
</evidence>
<evidence type="ECO:0000256" key="5">
    <source>
        <dbReference type="SAM" id="MobiDB-lite"/>
    </source>
</evidence>
<evidence type="ECO:0000256" key="3">
    <source>
        <dbReference type="ARBA" id="ARBA00022927"/>
    </source>
</evidence>
<feature type="region of interest" description="Disordered" evidence="5">
    <location>
        <begin position="375"/>
        <end position="400"/>
    </location>
</feature>
<evidence type="ECO:0000313" key="8">
    <source>
        <dbReference type="Proteomes" id="UP000799438"/>
    </source>
</evidence>
<dbReference type="GeneID" id="54295946"/>
<dbReference type="GO" id="GO:0006886">
    <property type="term" value="P:intracellular protein transport"/>
    <property type="evidence" value="ECO:0007669"/>
    <property type="project" value="InterPro"/>
</dbReference>
<evidence type="ECO:0000313" key="7">
    <source>
        <dbReference type="EMBL" id="KAF2137202.1"/>
    </source>
</evidence>
<dbReference type="InterPro" id="IPR018240">
    <property type="entry name" value="Clathrin_mu_CS"/>
</dbReference>
<dbReference type="GO" id="GO:0030131">
    <property type="term" value="C:clathrin adaptor complex"/>
    <property type="evidence" value="ECO:0007669"/>
    <property type="project" value="InterPro"/>
</dbReference>
<dbReference type="Gene3D" id="3.30.450.60">
    <property type="match status" value="1"/>
</dbReference>